<dbReference type="PANTHER" id="PTHR48079:SF6">
    <property type="entry name" value="NAD(P)-BINDING DOMAIN-CONTAINING PROTEIN-RELATED"/>
    <property type="match status" value="1"/>
</dbReference>
<evidence type="ECO:0000259" key="1">
    <source>
        <dbReference type="Pfam" id="PF01370"/>
    </source>
</evidence>
<dbReference type="Pfam" id="PF01370">
    <property type="entry name" value="Epimerase"/>
    <property type="match status" value="1"/>
</dbReference>
<comment type="caution">
    <text evidence="2">The sequence shown here is derived from an EMBL/GenBank/DDBJ whole genome shotgun (WGS) entry which is preliminary data.</text>
</comment>
<accession>A0A916JKF8</accession>
<protein>
    <submittedName>
        <fullName evidence="2">Aurachin B dehydrogenase</fullName>
        <ecNumber evidence="2">1.1.1.394</ecNumber>
    </submittedName>
</protein>
<dbReference type="Proteomes" id="UP000680038">
    <property type="component" value="Unassembled WGS sequence"/>
</dbReference>
<organism evidence="2 3">
    <name type="scientific">Dyadobacter helix</name>
    <dbReference type="NCBI Taxonomy" id="2822344"/>
    <lineage>
        <taxon>Bacteria</taxon>
        <taxon>Pseudomonadati</taxon>
        <taxon>Bacteroidota</taxon>
        <taxon>Cytophagia</taxon>
        <taxon>Cytophagales</taxon>
        <taxon>Spirosomataceae</taxon>
        <taxon>Dyadobacter</taxon>
    </lineage>
</organism>
<evidence type="ECO:0000313" key="2">
    <source>
        <dbReference type="EMBL" id="CAG5017969.1"/>
    </source>
</evidence>
<dbReference type="Gene3D" id="3.40.50.720">
    <property type="entry name" value="NAD(P)-binding Rossmann-like Domain"/>
    <property type="match status" value="1"/>
</dbReference>
<dbReference type="InterPro" id="IPR036291">
    <property type="entry name" value="NAD(P)-bd_dom_sf"/>
</dbReference>
<sequence>MNKQPEKILITGTTGLVGTRLLPRLVQAGWDCSALVRGEKQVQTGVTAVLGDLFDTESLGEAVKGVSAVVHLAALFRTQDTDLIWKSNLEGTQHLLEATKKYAPDARFMLASTAHVYHSDSPHPGREDDDLSPQHAYPASKLAAEKALQNSGLRWSVLRFPFVYGDGDGHLEMLPQHVLGKWHPAARMSVIHHLDIANAVKMALAGKFDGRVVNISDEAPMSVYELLRLTGTGMESSSEPLTNPWYLQVDSALSRSLGFQPEVRTVYQAMQENLL</sequence>
<name>A0A916JKF8_9BACT</name>
<dbReference type="EC" id="1.1.1.394" evidence="2"/>
<evidence type="ECO:0000313" key="3">
    <source>
        <dbReference type="Proteomes" id="UP000680038"/>
    </source>
</evidence>
<gene>
    <name evidence="2" type="primary">auaH</name>
    <name evidence="2" type="ORF">DYBT9275_05882</name>
</gene>
<feature type="domain" description="NAD-dependent epimerase/dehydratase" evidence="1">
    <location>
        <begin position="8"/>
        <end position="206"/>
    </location>
</feature>
<keyword evidence="2" id="KW-0560">Oxidoreductase</keyword>
<reference evidence="2" key="1">
    <citation type="submission" date="2021-04" db="EMBL/GenBank/DDBJ databases">
        <authorList>
            <person name="Rodrigo-Torres L."/>
            <person name="Arahal R. D."/>
            <person name="Lucena T."/>
        </authorList>
    </citation>
    <scope>NUCLEOTIDE SEQUENCE</scope>
    <source>
        <strain evidence="2">CECT 9275</strain>
    </source>
</reference>
<keyword evidence="3" id="KW-1185">Reference proteome</keyword>
<dbReference type="SUPFAM" id="SSF51735">
    <property type="entry name" value="NAD(P)-binding Rossmann-fold domains"/>
    <property type="match status" value="1"/>
</dbReference>
<dbReference type="InterPro" id="IPR051783">
    <property type="entry name" value="NAD(P)-dependent_oxidoreduct"/>
</dbReference>
<dbReference type="GO" id="GO:0005737">
    <property type="term" value="C:cytoplasm"/>
    <property type="evidence" value="ECO:0007669"/>
    <property type="project" value="TreeGrafter"/>
</dbReference>
<dbReference type="GO" id="GO:0004029">
    <property type="term" value="F:aldehyde dehydrogenase (NAD+) activity"/>
    <property type="evidence" value="ECO:0007669"/>
    <property type="project" value="TreeGrafter"/>
</dbReference>
<proteinExistence type="predicted"/>
<dbReference type="PANTHER" id="PTHR48079">
    <property type="entry name" value="PROTEIN YEEZ"/>
    <property type="match status" value="1"/>
</dbReference>
<dbReference type="EMBL" id="CAJRAF010000004">
    <property type="protein sequence ID" value="CAG5017969.1"/>
    <property type="molecule type" value="Genomic_DNA"/>
</dbReference>
<dbReference type="AlphaFoldDB" id="A0A916JKF8"/>
<dbReference type="InterPro" id="IPR001509">
    <property type="entry name" value="Epimerase_deHydtase"/>
</dbReference>
<dbReference type="RefSeq" id="WP_215242199.1">
    <property type="nucleotide sequence ID" value="NZ_CAJRAF010000004.1"/>
</dbReference>